<dbReference type="FunFam" id="3.40.50.300:FF:000134">
    <property type="entry name" value="Iron-enterobactin ABC transporter ATP-binding protein"/>
    <property type="match status" value="1"/>
</dbReference>
<accession>A0A4U8YH08</accession>
<dbReference type="InterPro" id="IPR003439">
    <property type="entry name" value="ABC_transporter-like_ATP-bd"/>
</dbReference>
<keyword evidence="3" id="KW-0547">Nucleotide-binding</keyword>
<keyword evidence="2" id="KW-0813">Transport</keyword>
<organism evidence="6 7">
    <name type="scientific">Desulfoluna butyratoxydans</name>
    <dbReference type="NCBI Taxonomy" id="231438"/>
    <lineage>
        <taxon>Bacteria</taxon>
        <taxon>Pseudomonadati</taxon>
        <taxon>Thermodesulfobacteriota</taxon>
        <taxon>Desulfobacteria</taxon>
        <taxon>Desulfobacterales</taxon>
        <taxon>Desulfolunaceae</taxon>
        <taxon>Desulfoluna</taxon>
    </lineage>
</organism>
<reference evidence="6 7" key="1">
    <citation type="submission" date="2019-03" db="EMBL/GenBank/DDBJ databases">
        <authorList>
            <person name="Nijsse B."/>
        </authorList>
    </citation>
    <scope>NUCLEOTIDE SEQUENCE [LARGE SCALE GENOMIC DNA]</scope>
    <source>
        <strain evidence="6">Desulfoluna butyratoxydans MSL71</strain>
    </source>
</reference>
<dbReference type="SMART" id="SM00382">
    <property type="entry name" value="AAA"/>
    <property type="match status" value="1"/>
</dbReference>
<evidence type="ECO:0000259" key="5">
    <source>
        <dbReference type="PROSITE" id="PS50893"/>
    </source>
</evidence>
<evidence type="ECO:0000256" key="4">
    <source>
        <dbReference type="ARBA" id="ARBA00022840"/>
    </source>
</evidence>
<gene>
    <name evidence="6" type="ORF">MSL71_750</name>
</gene>
<name>A0A4U8YH08_9BACT</name>
<dbReference type="PANTHER" id="PTHR42734">
    <property type="entry name" value="METAL TRANSPORT SYSTEM ATP-BINDING PROTEIN TM_0124-RELATED"/>
    <property type="match status" value="1"/>
</dbReference>
<dbReference type="GO" id="GO:0005524">
    <property type="term" value="F:ATP binding"/>
    <property type="evidence" value="ECO:0007669"/>
    <property type="project" value="UniProtKB-KW"/>
</dbReference>
<dbReference type="EMBL" id="CAADHO010000001">
    <property type="protein sequence ID" value="VFQ42457.1"/>
    <property type="molecule type" value="Genomic_DNA"/>
</dbReference>
<dbReference type="InterPro" id="IPR027417">
    <property type="entry name" value="P-loop_NTPase"/>
</dbReference>
<proteinExistence type="inferred from homology"/>
<dbReference type="InterPro" id="IPR017871">
    <property type="entry name" value="ABC_transporter-like_CS"/>
</dbReference>
<keyword evidence="4" id="KW-0067">ATP-binding</keyword>
<evidence type="ECO:0000256" key="1">
    <source>
        <dbReference type="ARBA" id="ARBA00005417"/>
    </source>
</evidence>
<dbReference type="SUPFAM" id="SSF52540">
    <property type="entry name" value="P-loop containing nucleoside triphosphate hydrolases"/>
    <property type="match status" value="1"/>
</dbReference>
<keyword evidence="7" id="KW-1185">Reference proteome</keyword>
<dbReference type="PROSITE" id="PS50893">
    <property type="entry name" value="ABC_TRANSPORTER_2"/>
    <property type="match status" value="1"/>
</dbReference>
<comment type="similarity">
    <text evidence="1">Belongs to the ABC transporter superfamily.</text>
</comment>
<dbReference type="Pfam" id="PF00005">
    <property type="entry name" value="ABC_tran"/>
    <property type="match status" value="1"/>
</dbReference>
<evidence type="ECO:0000313" key="7">
    <source>
        <dbReference type="Proteomes" id="UP000507962"/>
    </source>
</evidence>
<sequence>MTDPVRPIDINEPVNPMEPAIVLDNVSFSYTRHPVLDGVTLTVPKGDFAMVVGPNGGGKTTLIKLILGLLAPTSGRVSLFGKSPEAAWNQVGYMPQYTHVDMAFPVSVMDVVLMGRLTQSRRWRYSKNDREAARHALNEVGLLEKQKKPFSSLSGGQRQRVLIARALCSNPSLLLMDEPTANVDPAAEATLFELLSKLNSRMTILVVSHDLGFVSKVVKSVICVNKKVLVHPTSSLDGTLINEIYGGDLRMVRHDHRCSHQGHCINEALTHPTPFMPHPDKP</sequence>
<dbReference type="Gene3D" id="3.40.50.300">
    <property type="entry name" value="P-loop containing nucleotide triphosphate hydrolases"/>
    <property type="match status" value="1"/>
</dbReference>
<dbReference type="InterPro" id="IPR003593">
    <property type="entry name" value="AAA+_ATPase"/>
</dbReference>
<evidence type="ECO:0000313" key="6">
    <source>
        <dbReference type="EMBL" id="VFQ42457.1"/>
    </source>
</evidence>
<dbReference type="PANTHER" id="PTHR42734:SF17">
    <property type="entry name" value="METAL TRANSPORT SYSTEM ATP-BINDING PROTEIN TM_0124-RELATED"/>
    <property type="match status" value="1"/>
</dbReference>
<dbReference type="PROSITE" id="PS00211">
    <property type="entry name" value="ABC_TRANSPORTER_1"/>
    <property type="match status" value="1"/>
</dbReference>
<dbReference type="CDD" id="cd03235">
    <property type="entry name" value="ABC_Metallic_Cations"/>
    <property type="match status" value="1"/>
</dbReference>
<dbReference type="GO" id="GO:0016887">
    <property type="term" value="F:ATP hydrolysis activity"/>
    <property type="evidence" value="ECO:0007669"/>
    <property type="project" value="InterPro"/>
</dbReference>
<dbReference type="AlphaFoldDB" id="A0A4U8YH08"/>
<dbReference type="Proteomes" id="UP000507962">
    <property type="component" value="Unassembled WGS sequence"/>
</dbReference>
<dbReference type="InterPro" id="IPR050153">
    <property type="entry name" value="Metal_Ion_Import_ABC"/>
</dbReference>
<protein>
    <submittedName>
        <fullName evidence="6">Abc transporter-like</fullName>
    </submittedName>
</protein>
<evidence type="ECO:0000256" key="3">
    <source>
        <dbReference type="ARBA" id="ARBA00022741"/>
    </source>
</evidence>
<dbReference type="RefSeq" id="WP_246317674.1">
    <property type="nucleotide sequence ID" value="NZ_CAADHO010000001.1"/>
</dbReference>
<evidence type="ECO:0000256" key="2">
    <source>
        <dbReference type="ARBA" id="ARBA00022448"/>
    </source>
</evidence>
<feature type="domain" description="ABC transporter" evidence="5">
    <location>
        <begin position="21"/>
        <end position="251"/>
    </location>
</feature>